<reference evidence="1 2" key="1">
    <citation type="submission" date="2017-06" db="EMBL/GenBank/DDBJ databases">
        <title>Novel microbial phyla capable of carbon fixation and sulfur reduction in deep-sea sediments.</title>
        <authorList>
            <person name="Huang J."/>
            <person name="Baker B."/>
            <person name="Wang Y."/>
        </authorList>
    </citation>
    <scope>NUCLEOTIDE SEQUENCE [LARGE SCALE GENOMIC DNA]</scope>
    <source>
        <strain evidence="1">B3_LCP</strain>
    </source>
</reference>
<name>A0A532UZ89_UNCL8</name>
<evidence type="ECO:0000313" key="2">
    <source>
        <dbReference type="Proteomes" id="UP000319619"/>
    </source>
</evidence>
<comment type="caution">
    <text evidence="1">The sequence shown here is derived from an EMBL/GenBank/DDBJ whole genome shotgun (WGS) entry which is preliminary data.</text>
</comment>
<dbReference type="Proteomes" id="UP000319619">
    <property type="component" value="Unassembled WGS sequence"/>
</dbReference>
<evidence type="ECO:0000313" key="1">
    <source>
        <dbReference type="EMBL" id="TKJ40271.1"/>
    </source>
</evidence>
<accession>A0A532UZ89</accession>
<gene>
    <name evidence="1" type="ORF">CEE37_08060</name>
</gene>
<sequence>MQISLNNQSEDFPTEGIDSFGQLMNTLSERAADQGDSVLEVKLNGEDITGKDKSHLEELPLGDIELLEVQTGDAKALARSTLYSVADFHQQLLQELQGTSELFRLGNMERSTQAFLKCIDGIQVFMHSLESCRRMLGISFELMHLPQAEGEDEQTVAESRRILFGMLDNILEVQTDQDWVLLADMLEYELIPALQDWREVIFCILEKTSSDQDAENMPDLQDNPEAIVS</sequence>
<proteinExistence type="predicted"/>
<protein>
    <submittedName>
        <fullName evidence="1">Uncharacterized protein</fullName>
    </submittedName>
</protein>
<dbReference type="EMBL" id="NJBN01000005">
    <property type="protein sequence ID" value="TKJ40271.1"/>
    <property type="molecule type" value="Genomic_DNA"/>
</dbReference>
<organism evidence="1 2">
    <name type="scientific">candidate division LCP-89 bacterium B3_LCP</name>
    <dbReference type="NCBI Taxonomy" id="2012998"/>
    <lineage>
        <taxon>Bacteria</taxon>
        <taxon>Pseudomonadati</taxon>
        <taxon>Bacteria division LCP-89</taxon>
    </lineage>
</organism>
<dbReference type="AlphaFoldDB" id="A0A532UZ89"/>